<feature type="region of interest" description="Disordered" evidence="6">
    <location>
        <begin position="400"/>
        <end position="528"/>
    </location>
</feature>
<evidence type="ECO:0000256" key="6">
    <source>
        <dbReference type="SAM" id="MobiDB-lite"/>
    </source>
</evidence>
<dbReference type="PROSITE" id="PS00058">
    <property type="entry name" value="DNA_MISMATCH_REPAIR_1"/>
    <property type="match status" value="1"/>
</dbReference>
<dbReference type="InterPro" id="IPR036890">
    <property type="entry name" value="HATPase_C_sf"/>
</dbReference>
<dbReference type="PANTHER" id="PTHR10073:SF12">
    <property type="entry name" value="DNA MISMATCH REPAIR PROTEIN MLH1"/>
    <property type="match status" value="1"/>
</dbReference>
<protein>
    <recommendedName>
        <fullName evidence="2 5">DNA mismatch repair protein MutL</fullName>
    </recommendedName>
</protein>
<dbReference type="GO" id="GO:0005524">
    <property type="term" value="F:ATP binding"/>
    <property type="evidence" value="ECO:0007669"/>
    <property type="project" value="InterPro"/>
</dbReference>
<feature type="region of interest" description="Disordered" evidence="6">
    <location>
        <begin position="1"/>
        <end position="22"/>
    </location>
</feature>
<dbReference type="KEGG" id="hoh:Hoch_3217"/>
<name>D0LTM5_HALO1</name>
<dbReference type="SUPFAM" id="SSF54211">
    <property type="entry name" value="Ribosomal protein S5 domain 2-like"/>
    <property type="match status" value="1"/>
</dbReference>
<evidence type="ECO:0000256" key="1">
    <source>
        <dbReference type="ARBA" id="ARBA00006082"/>
    </source>
</evidence>
<feature type="domain" description="DNA mismatch repair protein S5" evidence="8">
    <location>
        <begin position="227"/>
        <end position="345"/>
    </location>
</feature>
<keyword evidence="3 5" id="KW-0227">DNA damage</keyword>
<evidence type="ECO:0000256" key="3">
    <source>
        <dbReference type="ARBA" id="ARBA00022763"/>
    </source>
</evidence>
<evidence type="ECO:0000313" key="10">
    <source>
        <dbReference type="Proteomes" id="UP000001880"/>
    </source>
</evidence>
<dbReference type="CDD" id="cd16926">
    <property type="entry name" value="HATPase_MutL-MLH-PMS-like"/>
    <property type="match status" value="1"/>
</dbReference>
<dbReference type="PANTHER" id="PTHR10073">
    <property type="entry name" value="DNA MISMATCH REPAIR PROTEIN MLH, PMS, MUTL"/>
    <property type="match status" value="1"/>
</dbReference>
<keyword evidence="4 5" id="KW-0234">DNA repair</keyword>
<dbReference type="RefSeq" id="WP_012828319.1">
    <property type="nucleotide sequence ID" value="NC_013440.1"/>
</dbReference>
<proteinExistence type="inferred from homology"/>
<dbReference type="GO" id="GO:0140664">
    <property type="term" value="F:ATP-dependent DNA damage sensor activity"/>
    <property type="evidence" value="ECO:0007669"/>
    <property type="project" value="InterPro"/>
</dbReference>
<dbReference type="GO" id="GO:0032300">
    <property type="term" value="C:mismatch repair complex"/>
    <property type="evidence" value="ECO:0007669"/>
    <property type="project" value="InterPro"/>
</dbReference>
<dbReference type="HAMAP" id="MF_00149">
    <property type="entry name" value="DNA_mis_repair"/>
    <property type="match status" value="1"/>
</dbReference>
<evidence type="ECO:0000256" key="2">
    <source>
        <dbReference type="ARBA" id="ARBA00021975"/>
    </source>
</evidence>
<dbReference type="STRING" id="502025.Hoch_3217"/>
<feature type="region of interest" description="Disordered" evidence="6">
    <location>
        <begin position="351"/>
        <end position="386"/>
    </location>
</feature>
<dbReference type="Pfam" id="PF01119">
    <property type="entry name" value="DNA_mis_repair"/>
    <property type="match status" value="1"/>
</dbReference>
<reference evidence="9 10" key="1">
    <citation type="journal article" date="2010" name="Stand. Genomic Sci.">
        <title>Complete genome sequence of Haliangium ochraceum type strain (SMP-2).</title>
        <authorList>
            <consortium name="US DOE Joint Genome Institute (JGI-PGF)"/>
            <person name="Ivanova N."/>
            <person name="Daum C."/>
            <person name="Lang E."/>
            <person name="Abt B."/>
            <person name="Kopitz M."/>
            <person name="Saunders E."/>
            <person name="Lapidus A."/>
            <person name="Lucas S."/>
            <person name="Glavina Del Rio T."/>
            <person name="Nolan M."/>
            <person name="Tice H."/>
            <person name="Copeland A."/>
            <person name="Cheng J.F."/>
            <person name="Chen F."/>
            <person name="Bruce D."/>
            <person name="Goodwin L."/>
            <person name="Pitluck S."/>
            <person name="Mavromatis K."/>
            <person name="Pati A."/>
            <person name="Mikhailova N."/>
            <person name="Chen A."/>
            <person name="Palaniappan K."/>
            <person name="Land M."/>
            <person name="Hauser L."/>
            <person name="Chang Y.J."/>
            <person name="Jeffries C.D."/>
            <person name="Detter J.C."/>
            <person name="Brettin T."/>
            <person name="Rohde M."/>
            <person name="Goker M."/>
            <person name="Bristow J."/>
            <person name="Markowitz V."/>
            <person name="Eisen J.A."/>
            <person name="Hugenholtz P."/>
            <person name="Kyrpides N.C."/>
            <person name="Klenk H.P."/>
        </authorList>
    </citation>
    <scope>NUCLEOTIDE SEQUENCE [LARGE SCALE GENOMIC DNA]</scope>
    <source>
        <strain evidence="10">DSM 14365 / CIP 107738 / JCM 11303 / AJ 13395 / SMP-2</strain>
    </source>
</reference>
<evidence type="ECO:0000259" key="8">
    <source>
        <dbReference type="SMART" id="SM01340"/>
    </source>
</evidence>
<dbReference type="InterPro" id="IPR014762">
    <property type="entry name" value="DNA_mismatch_repair_CS"/>
</dbReference>
<dbReference type="InterPro" id="IPR002099">
    <property type="entry name" value="MutL/Mlh/PMS"/>
</dbReference>
<organism evidence="9 10">
    <name type="scientific">Haliangium ochraceum (strain DSM 14365 / JCM 11303 / SMP-2)</name>
    <dbReference type="NCBI Taxonomy" id="502025"/>
    <lineage>
        <taxon>Bacteria</taxon>
        <taxon>Pseudomonadati</taxon>
        <taxon>Myxococcota</taxon>
        <taxon>Polyangia</taxon>
        <taxon>Haliangiales</taxon>
        <taxon>Kofleriaceae</taxon>
        <taxon>Haliangium</taxon>
    </lineage>
</organism>
<dbReference type="FunFam" id="3.30.565.10:FF:000003">
    <property type="entry name" value="DNA mismatch repair endonuclease MutL"/>
    <property type="match status" value="1"/>
</dbReference>
<dbReference type="SUPFAM" id="SSF55874">
    <property type="entry name" value="ATPase domain of HSP90 chaperone/DNA topoisomerase II/histidine kinase"/>
    <property type="match status" value="1"/>
</dbReference>
<evidence type="ECO:0000256" key="5">
    <source>
        <dbReference type="HAMAP-Rule" id="MF_00149"/>
    </source>
</evidence>
<comment type="similarity">
    <text evidence="1 5">Belongs to the DNA mismatch repair MutL/HexB family.</text>
</comment>
<evidence type="ECO:0000259" key="7">
    <source>
        <dbReference type="SMART" id="SM00853"/>
    </source>
</evidence>
<dbReference type="Gene3D" id="3.30.1370.100">
    <property type="entry name" value="MutL, C-terminal domain, regulatory subdomain"/>
    <property type="match status" value="1"/>
</dbReference>
<dbReference type="GO" id="GO:0016887">
    <property type="term" value="F:ATP hydrolysis activity"/>
    <property type="evidence" value="ECO:0007669"/>
    <property type="project" value="InterPro"/>
</dbReference>
<dbReference type="InterPro" id="IPR042120">
    <property type="entry name" value="MutL_C_dimsub"/>
</dbReference>
<accession>D0LTM5</accession>
<dbReference type="InterPro" id="IPR014721">
    <property type="entry name" value="Ribsml_uS5_D2-typ_fold_subgr"/>
</dbReference>
<dbReference type="CDD" id="cd00782">
    <property type="entry name" value="MutL_Trans"/>
    <property type="match status" value="1"/>
</dbReference>
<sequence length="762" mass="80883">MDEHRQASADAESSENPPRPEIRVLPDTVVDQIAAGEVVERPASVVKELVENALDAHATHVNVEVEAGGKQLIRVLDNGIGMTESDVRLALTRHATSKLRALDDLYGLGTMGFRGEALPSIAAVSRMSITTRTRGQVAGTKLDIEGGRITQISEVGAPVGTHIEIRDLLFNVPARLKFLKGNATEASHVTDSVAKLAMVHPQVHVRLRHGGRVALEAPQHSSGLERARAILGSRLGRELHEVSGAENGVRVTAYLAAPDLAQSTSRSTYLFVGKRAVKDRGLLHAVSMGYGELVPKGRFPVAVLCLEVPGGEVDVNVHPQKLEVRFSDGPAVFAAVRHVLRRGVAEAPWLSEQQSGSPVRMRAKAHVSPPRESAGGGRASRLAERQAAGAARMLLPFGRDAAQPGASWQPPARDERGGGNPPGAAAPPSAQAPSRSPDSPADEPGAAVRDGGAATSTRAREDAGDSGERGGGRGLSRTAFPLAPREWPETPPGHGSSRASEPAPWPYAGDAPPSPSSPDESASDDSLARQPLDAGRAAAGEGGAVPYASPAPAAGAEAAPAAHVPRDPSRFFTELSYIGQLDRTYLVCESNGEMVLVDQHAAHERVAFQRLRDRWAQHAVPVQRLLLPKTFDLSPEQAAVAEDARATLHDMGFELEHFGGTTYALKALPAGLRESDVETVLHELLDDLAERGGSRALEERLDLALATIACHSVVRAGDALSAQEVRALFKSLDEVDFKAHCPHGRPVLLRISVDEIARRFGR</sequence>
<dbReference type="OrthoDB" id="9763467at2"/>
<dbReference type="AlphaFoldDB" id="D0LTM5"/>
<dbReference type="SMART" id="SM00853">
    <property type="entry name" value="MutL_C"/>
    <property type="match status" value="1"/>
</dbReference>
<gene>
    <name evidence="5" type="primary">mutL</name>
    <name evidence="9" type="ordered locus">Hoch_3217</name>
</gene>
<dbReference type="Gene3D" id="3.30.1540.20">
    <property type="entry name" value="MutL, C-terminal domain, dimerisation subdomain"/>
    <property type="match status" value="1"/>
</dbReference>
<dbReference type="Pfam" id="PF13589">
    <property type="entry name" value="HATPase_c_3"/>
    <property type="match status" value="1"/>
</dbReference>
<dbReference type="eggNOG" id="COG0323">
    <property type="taxonomic scope" value="Bacteria"/>
</dbReference>
<dbReference type="InterPro" id="IPR038973">
    <property type="entry name" value="MutL/Mlh/Pms-like"/>
</dbReference>
<dbReference type="GO" id="GO:0006298">
    <property type="term" value="P:mismatch repair"/>
    <property type="evidence" value="ECO:0007669"/>
    <property type="project" value="UniProtKB-UniRule"/>
</dbReference>
<dbReference type="HOGENOM" id="CLU_004131_4_2_7"/>
<dbReference type="InterPro" id="IPR037198">
    <property type="entry name" value="MutL_C_sf"/>
</dbReference>
<dbReference type="SUPFAM" id="SSF118116">
    <property type="entry name" value="DNA mismatch repair protein MutL"/>
    <property type="match status" value="1"/>
</dbReference>
<dbReference type="InterPro" id="IPR014790">
    <property type="entry name" value="MutL_C"/>
</dbReference>
<dbReference type="Gene3D" id="3.30.230.10">
    <property type="match status" value="1"/>
</dbReference>
<keyword evidence="10" id="KW-1185">Reference proteome</keyword>
<dbReference type="EMBL" id="CP001804">
    <property type="protein sequence ID" value="ACY15719.1"/>
    <property type="molecule type" value="Genomic_DNA"/>
</dbReference>
<comment type="function">
    <text evidence="5">This protein is involved in the repair of mismatches in DNA. It is required for dam-dependent methyl-directed DNA mismatch repair. May act as a 'molecular matchmaker', a protein that promotes the formation of a stable complex between two or more DNA-binding proteins in an ATP-dependent manner without itself being part of a final effector complex.</text>
</comment>
<dbReference type="Proteomes" id="UP000001880">
    <property type="component" value="Chromosome"/>
</dbReference>
<evidence type="ECO:0000256" key="4">
    <source>
        <dbReference type="ARBA" id="ARBA00023204"/>
    </source>
</evidence>
<dbReference type="Pfam" id="PF08676">
    <property type="entry name" value="MutL_C"/>
    <property type="match status" value="1"/>
</dbReference>
<dbReference type="SMART" id="SM01340">
    <property type="entry name" value="DNA_mis_repair"/>
    <property type="match status" value="1"/>
</dbReference>
<feature type="compositionally biased region" description="Low complexity" evidence="6">
    <location>
        <begin position="422"/>
        <end position="439"/>
    </location>
</feature>
<feature type="compositionally biased region" description="Basic and acidic residues" evidence="6">
    <location>
        <begin position="458"/>
        <end position="471"/>
    </location>
</feature>
<dbReference type="NCBIfam" id="TIGR00585">
    <property type="entry name" value="mutl"/>
    <property type="match status" value="1"/>
</dbReference>
<evidence type="ECO:0000313" key="9">
    <source>
        <dbReference type="EMBL" id="ACY15719.1"/>
    </source>
</evidence>
<dbReference type="InterPro" id="IPR020667">
    <property type="entry name" value="DNA_mismatch_repair_MutL"/>
</dbReference>
<feature type="domain" description="MutL C-terminal dimerisation" evidence="7">
    <location>
        <begin position="577"/>
        <end position="720"/>
    </location>
</feature>
<dbReference type="InterPro" id="IPR042121">
    <property type="entry name" value="MutL_C_regsub"/>
</dbReference>
<dbReference type="Gene3D" id="3.30.565.10">
    <property type="entry name" value="Histidine kinase-like ATPase, C-terminal domain"/>
    <property type="match status" value="1"/>
</dbReference>
<dbReference type="InterPro" id="IPR020568">
    <property type="entry name" value="Ribosomal_Su5_D2-typ_SF"/>
</dbReference>
<dbReference type="InterPro" id="IPR013507">
    <property type="entry name" value="DNA_mismatch_S5_2-like"/>
</dbReference>
<dbReference type="GO" id="GO:0030983">
    <property type="term" value="F:mismatched DNA binding"/>
    <property type="evidence" value="ECO:0007669"/>
    <property type="project" value="InterPro"/>
</dbReference>